<feature type="domain" description="CNP1-like uncharacterised" evidence="1">
    <location>
        <begin position="10"/>
        <end position="143"/>
    </location>
</feature>
<accession>A0A974SSK0</accession>
<reference evidence="2" key="1">
    <citation type="submission" date="2020-11" db="EMBL/GenBank/DDBJ databases">
        <title>Azospira restricta DSM 18626 genome sequence.</title>
        <authorList>
            <person name="Moe W.M."/>
        </authorList>
    </citation>
    <scope>NUCLEOTIDE SEQUENCE</scope>
    <source>
        <strain evidence="2">DSM 18626</strain>
    </source>
</reference>
<dbReference type="InterPro" id="IPR014861">
    <property type="entry name" value="CNP1-like_dom"/>
</dbReference>
<keyword evidence="3" id="KW-1185">Reference proteome</keyword>
<evidence type="ECO:0000313" key="3">
    <source>
        <dbReference type="Proteomes" id="UP000663444"/>
    </source>
</evidence>
<evidence type="ECO:0000259" key="1">
    <source>
        <dbReference type="Pfam" id="PF08750"/>
    </source>
</evidence>
<organism evidence="2 3">
    <name type="scientific">Azospira restricta</name>
    <dbReference type="NCBI Taxonomy" id="404405"/>
    <lineage>
        <taxon>Bacteria</taxon>
        <taxon>Pseudomonadati</taxon>
        <taxon>Pseudomonadota</taxon>
        <taxon>Betaproteobacteria</taxon>
        <taxon>Rhodocyclales</taxon>
        <taxon>Rhodocyclaceae</taxon>
        <taxon>Azospira</taxon>
    </lineage>
</organism>
<dbReference type="Proteomes" id="UP000663444">
    <property type="component" value="Chromosome"/>
</dbReference>
<sequence length="152" mass="16803">MVEGREVEADEKPWEEVQYQLPPAPDVKNLVPIDVGSLTENKFAVDEPSVTFGADQVVRYTLVATSPGGARNVSYEGMRCATAERRLYAFGRADGSWSKARNGQWLRISENNLNRHHAALFRDYFCTPGGSVSSTDEARRVLRSGNPAAVSR</sequence>
<dbReference type="AlphaFoldDB" id="A0A974SSK0"/>
<proteinExistence type="predicted"/>
<gene>
    <name evidence="2" type="ORF">IWH25_07305</name>
</gene>
<evidence type="ECO:0000313" key="2">
    <source>
        <dbReference type="EMBL" id="QRJ65662.1"/>
    </source>
</evidence>
<dbReference type="KEGG" id="ares:IWH25_07305"/>
<dbReference type="EMBL" id="CP064781">
    <property type="protein sequence ID" value="QRJ65662.1"/>
    <property type="molecule type" value="Genomic_DNA"/>
</dbReference>
<name>A0A974SSK0_9RHOO</name>
<protein>
    <submittedName>
        <fullName evidence="2">CNP1-like family protein</fullName>
    </submittedName>
</protein>
<dbReference type="Pfam" id="PF08750">
    <property type="entry name" value="CNP1"/>
    <property type="match status" value="1"/>
</dbReference>